<organism evidence="2 3">
    <name type="scientific">Knipowitschia caucasica</name>
    <name type="common">Caucasian dwarf goby</name>
    <name type="synonym">Pomatoschistus caucasicus</name>
    <dbReference type="NCBI Taxonomy" id="637954"/>
    <lineage>
        <taxon>Eukaryota</taxon>
        <taxon>Metazoa</taxon>
        <taxon>Chordata</taxon>
        <taxon>Craniata</taxon>
        <taxon>Vertebrata</taxon>
        <taxon>Euteleostomi</taxon>
        <taxon>Actinopterygii</taxon>
        <taxon>Neopterygii</taxon>
        <taxon>Teleostei</taxon>
        <taxon>Neoteleostei</taxon>
        <taxon>Acanthomorphata</taxon>
        <taxon>Gobiaria</taxon>
        <taxon>Gobiiformes</taxon>
        <taxon>Gobioidei</taxon>
        <taxon>Gobiidae</taxon>
        <taxon>Gobiinae</taxon>
        <taxon>Knipowitschia</taxon>
    </lineage>
</organism>
<evidence type="ECO:0000256" key="1">
    <source>
        <dbReference type="SAM" id="MobiDB-lite"/>
    </source>
</evidence>
<dbReference type="EMBL" id="OZ035825">
    <property type="protein sequence ID" value="CAL1600487.1"/>
    <property type="molecule type" value="Genomic_DNA"/>
</dbReference>
<reference evidence="2 3" key="1">
    <citation type="submission" date="2024-04" db="EMBL/GenBank/DDBJ databases">
        <authorList>
            <person name="Waldvogel A.-M."/>
            <person name="Schoenle A."/>
        </authorList>
    </citation>
    <scope>NUCLEOTIDE SEQUENCE [LARGE SCALE GENOMIC DNA]</scope>
</reference>
<evidence type="ECO:0000313" key="2">
    <source>
        <dbReference type="EMBL" id="CAL1600487.1"/>
    </source>
</evidence>
<sequence>MRAEDGTSYFVREKNGKWRLKTPSEYRDLDGKMPKLDQNFLEAATGLDDAVLNSFEIQSGMEYEDRRAFLDLLRKMLEFDPEKRITPTEALEHPFITLSHFRDRTHRYHQNKAGGQTQGPQSKSSSAQVISLHKPSGPTGRTSQLAPAAQASSPSRSSEADCPTHNLMPRPPQDRSEPRQLNSLRNRDSALPLTRRLSGDSDSSTASSKGGGGLYSRRSGEEVILMVNRKEGKHVIERPGATNPTRTQRPSPPRPQPVAANRNYYPESTLCKRMREHDLSVRGTYSDIPDDELDIEVRSVKSRMPDAGYRTVKGALQAMGQS</sequence>
<proteinExistence type="predicted"/>
<dbReference type="Gene3D" id="1.10.510.10">
    <property type="entry name" value="Transferase(Phosphotransferase) domain 1"/>
    <property type="match status" value="1"/>
</dbReference>
<keyword evidence="3" id="KW-1185">Reference proteome</keyword>
<evidence type="ECO:0000313" key="3">
    <source>
        <dbReference type="Proteomes" id="UP001497482"/>
    </source>
</evidence>
<gene>
    <name evidence="2" type="ORF">KC01_LOCUS28579</name>
</gene>
<feature type="region of interest" description="Disordered" evidence="1">
    <location>
        <begin position="110"/>
        <end position="217"/>
    </location>
</feature>
<dbReference type="Proteomes" id="UP001497482">
    <property type="component" value="Chromosome 3"/>
</dbReference>
<dbReference type="InterPro" id="IPR011009">
    <property type="entry name" value="Kinase-like_dom_sf"/>
</dbReference>
<protein>
    <recommendedName>
        <fullName evidence="4">Dual-specificity kinase</fullName>
    </recommendedName>
</protein>
<name>A0AAV2LJN1_KNICA</name>
<accession>A0AAV2LJN1</accession>
<evidence type="ECO:0008006" key="4">
    <source>
        <dbReference type="Google" id="ProtNLM"/>
    </source>
</evidence>
<dbReference type="AlphaFoldDB" id="A0AAV2LJN1"/>
<feature type="compositionally biased region" description="Polar residues" evidence="1">
    <location>
        <begin position="113"/>
        <end position="129"/>
    </location>
</feature>
<feature type="region of interest" description="Disordered" evidence="1">
    <location>
        <begin position="230"/>
        <end position="261"/>
    </location>
</feature>
<dbReference type="SUPFAM" id="SSF56112">
    <property type="entry name" value="Protein kinase-like (PK-like)"/>
    <property type="match status" value="1"/>
</dbReference>
<feature type="compositionally biased region" description="Low complexity" evidence="1">
    <location>
        <begin position="143"/>
        <end position="157"/>
    </location>
</feature>